<evidence type="ECO:0000256" key="7">
    <source>
        <dbReference type="ARBA" id="ARBA00022729"/>
    </source>
</evidence>
<evidence type="ECO:0000256" key="8">
    <source>
        <dbReference type="ARBA" id="ARBA00022737"/>
    </source>
</evidence>
<gene>
    <name evidence="18" type="ORF">F3Y22_tig00111393pilonHSYRG00032</name>
</gene>
<dbReference type="InterPro" id="IPR001611">
    <property type="entry name" value="Leu-rich_rpt"/>
</dbReference>
<feature type="domain" description="Leucine-rich repeat-containing N-terminal plant-type" evidence="17">
    <location>
        <begin position="35"/>
        <end position="68"/>
    </location>
</feature>
<keyword evidence="11 15" id="KW-1133">Transmembrane helix</keyword>
<dbReference type="InterPro" id="IPR003591">
    <property type="entry name" value="Leu-rich_rpt_typical-subtyp"/>
</dbReference>
<evidence type="ECO:0000256" key="9">
    <source>
        <dbReference type="ARBA" id="ARBA00022741"/>
    </source>
</evidence>
<dbReference type="Proteomes" id="UP000436088">
    <property type="component" value="Unassembled WGS sequence"/>
</dbReference>
<proteinExistence type="inferred from homology"/>
<keyword evidence="7 16" id="KW-0732">Signal</keyword>
<keyword evidence="12 15" id="KW-0472">Membrane</keyword>
<evidence type="ECO:0000256" key="14">
    <source>
        <dbReference type="SAM" id="MobiDB-lite"/>
    </source>
</evidence>
<feature type="chain" id="PRO_5025425953" description="Leucine-rich repeat-containing N-terminal plant-type domain-containing protein" evidence="16">
    <location>
        <begin position="26"/>
        <end position="510"/>
    </location>
</feature>
<protein>
    <recommendedName>
        <fullName evidence="17">Leucine-rich repeat-containing N-terminal plant-type domain-containing protein</fullName>
    </recommendedName>
</protein>
<accession>A0A6A2YL35</accession>
<keyword evidence="4" id="KW-1003">Cell membrane</keyword>
<dbReference type="InterPro" id="IPR013210">
    <property type="entry name" value="LRR_N_plant-typ"/>
</dbReference>
<dbReference type="SMART" id="SM00369">
    <property type="entry name" value="LRR_TYP"/>
    <property type="match status" value="6"/>
</dbReference>
<evidence type="ECO:0000313" key="19">
    <source>
        <dbReference type="Proteomes" id="UP000436088"/>
    </source>
</evidence>
<evidence type="ECO:0000256" key="13">
    <source>
        <dbReference type="ARBA" id="ARBA00023180"/>
    </source>
</evidence>
<evidence type="ECO:0000256" key="10">
    <source>
        <dbReference type="ARBA" id="ARBA00022840"/>
    </source>
</evidence>
<comment type="subcellular location">
    <subcellularLocation>
        <location evidence="1">Cell membrane</location>
    </subcellularLocation>
    <subcellularLocation>
        <location evidence="2">Membrane</location>
        <topology evidence="2">Single-pass type I membrane protein</topology>
    </subcellularLocation>
</comment>
<dbReference type="SUPFAM" id="SSF52058">
    <property type="entry name" value="L domain-like"/>
    <property type="match status" value="1"/>
</dbReference>
<evidence type="ECO:0000256" key="3">
    <source>
        <dbReference type="ARBA" id="ARBA00009592"/>
    </source>
</evidence>
<dbReference type="InterPro" id="IPR025875">
    <property type="entry name" value="Leu-rich_rpt_4"/>
</dbReference>
<keyword evidence="9" id="KW-0547">Nucleotide-binding</keyword>
<evidence type="ECO:0000313" key="18">
    <source>
        <dbReference type="EMBL" id="KAE8679867.1"/>
    </source>
</evidence>
<dbReference type="InterPro" id="IPR050647">
    <property type="entry name" value="Plant_LRR-RLKs"/>
</dbReference>
<dbReference type="GO" id="GO:0005524">
    <property type="term" value="F:ATP binding"/>
    <property type="evidence" value="ECO:0007669"/>
    <property type="project" value="UniProtKB-KW"/>
</dbReference>
<evidence type="ECO:0000256" key="16">
    <source>
        <dbReference type="SAM" id="SignalP"/>
    </source>
</evidence>
<dbReference type="PANTHER" id="PTHR48056:SF81">
    <property type="entry name" value="RECEPTOR PROTEIN-TYROSINE KINASE CEPR1"/>
    <property type="match status" value="1"/>
</dbReference>
<keyword evidence="6 15" id="KW-0812">Transmembrane</keyword>
<name>A0A6A2YL35_HIBSY</name>
<evidence type="ECO:0000259" key="17">
    <source>
        <dbReference type="Pfam" id="PF08263"/>
    </source>
</evidence>
<comment type="similarity">
    <text evidence="3">Belongs to the RLP family.</text>
</comment>
<keyword evidence="13" id="KW-0325">Glycoprotein</keyword>
<dbReference type="FunFam" id="3.80.10.10:FF:000383">
    <property type="entry name" value="Leucine-rich repeat receptor protein kinase EMS1"/>
    <property type="match status" value="1"/>
</dbReference>
<dbReference type="Pfam" id="PF13855">
    <property type="entry name" value="LRR_8"/>
    <property type="match status" value="1"/>
</dbReference>
<evidence type="ECO:0000256" key="2">
    <source>
        <dbReference type="ARBA" id="ARBA00004479"/>
    </source>
</evidence>
<dbReference type="InterPro" id="IPR032675">
    <property type="entry name" value="LRR_dom_sf"/>
</dbReference>
<feature type="region of interest" description="Disordered" evidence="14">
    <location>
        <begin position="433"/>
        <end position="454"/>
    </location>
</feature>
<evidence type="ECO:0000256" key="5">
    <source>
        <dbReference type="ARBA" id="ARBA00022614"/>
    </source>
</evidence>
<dbReference type="EMBL" id="VEPZ02001328">
    <property type="protein sequence ID" value="KAE8679867.1"/>
    <property type="molecule type" value="Genomic_DNA"/>
</dbReference>
<dbReference type="AlphaFoldDB" id="A0A6A2YL35"/>
<keyword evidence="19" id="KW-1185">Reference proteome</keyword>
<dbReference type="Gene3D" id="3.80.10.10">
    <property type="entry name" value="Ribonuclease Inhibitor"/>
    <property type="match status" value="3"/>
</dbReference>
<feature type="transmembrane region" description="Helical" evidence="15">
    <location>
        <begin position="396"/>
        <end position="422"/>
    </location>
</feature>
<dbReference type="Pfam" id="PF12799">
    <property type="entry name" value="LRR_4"/>
    <property type="match status" value="1"/>
</dbReference>
<keyword evidence="8" id="KW-0677">Repeat</keyword>
<keyword evidence="10" id="KW-0067">ATP-binding</keyword>
<dbReference type="FunFam" id="3.80.10.10:FF:000041">
    <property type="entry name" value="LRR receptor-like serine/threonine-protein kinase ERECTA"/>
    <property type="match status" value="1"/>
</dbReference>
<dbReference type="PANTHER" id="PTHR48056">
    <property type="entry name" value="LRR RECEPTOR-LIKE SERINE/THREONINE-PROTEIN KINASE-RELATED"/>
    <property type="match status" value="1"/>
</dbReference>
<keyword evidence="5" id="KW-0433">Leucine-rich repeat</keyword>
<dbReference type="Pfam" id="PF08263">
    <property type="entry name" value="LRRNT_2"/>
    <property type="match status" value="1"/>
</dbReference>
<dbReference type="Pfam" id="PF00560">
    <property type="entry name" value="LRR_1"/>
    <property type="match status" value="4"/>
</dbReference>
<evidence type="ECO:0000256" key="12">
    <source>
        <dbReference type="ARBA" id="ARBA00023136"/>
    </source>
</evidence>
<evidence type="ECO:0000256" key="4">
    <source>
        <dbReference type="ARBA" id="ARBA00022475"/>
    </source>
</evidence>
<evidence type="ECO:0000256" key="11">
    <source>
        <dbReference type="ARBA" id="ARBA00022989"/>
    </source>
</evidence>
<feature type="signal peptide" evidence="16">
    <location>
        <begin position="1"/>
        <end position="25"/>
    </location>
</feature>
<reference evidence="18" key="1">
    <citation type="submission" date="2019-09" db="EMBL/GenBank/DDBJ databases">
        <title>Draft genome information of white flower Hibiscus syriacus.</title>
        <authorList>
            <person name="Kim Y.-M."/>
        </authorList>
    </citation>
    <scope>NUCLEOTIDE SEQUENCE [LARGE SCALE GENOMIC DNA]</scope>
    <source>
        <strain evidence="18">YM2019G1</strain>
    </source>
</reference>
<comment type="caution">
    <text evidence="18">The sequence shown here is derived from an EMBL/GenBank/DDBJ whole genome shotgun (WGS) entry which is preliminary data.</text>
</comment>
<evidence type="ECO:0000256" key="6">
    <source>
        <dbReference type="ARBA" id="ARBA00022692"/>
    </source>
</evidence>
<evidence type="ECO:0000256" key="15">
    <source>
        <dbReference type="SAM" id="Phobius"/>
    </source>
</evidence>
<sequence>MEAQGSALSIFFLAVILLLIQCVAAQRVRISSPIERRALLDLRASLGLRGKDWPMKADPCSSWLGVECRNRSVSNITVSGLRRTRVGRLNPGFNVDSLVHLTPLVSFNASGFPLPGSILDWFGNRLVNLEVLNLRSCNISGSIPGTLGNLSRLTSLYLHNNNLAGSIPATLEKLRNLKILDLSINSRNGLIPSSIGSFGNIERLELASNYLSGLIPPSLGSLRGLQVFNVSDNNLSCPIPIQFGNLSRLVELDLSKNSLYGSMPEEIKMLRSLRKMIMGDNELEGRLPVDLFSSLVELQVVDLNRNKLDGALNSAIWSMSKLQSLDVSNNNFTGKFVNGVERNGSIDKNCLQATKQRSLEDYRLFYSERGLSFDSFGAPDATSPPAESSPENRKRLIFILAGVIGGLGFIVVLVLLLVLILIRNKGIGNQRGSADVVPVPEGDSPQLPKDPTNLAGSGGSFTYEQLLLTTENFRVNTSSFKNETYMMELDLFRKLSHPRFVPLLGALLGA</sequence>
<evidence type="ECO:0000256" key="1">
    <source>
        <dbReference type="ARBA" id="ARBA00004236"/>
    </source>
</evidence>
<organism evidence="18 19">
    <name type="scientific">Hibiscus syriacus</name>
    <name type="common">Rose of Sharon</name>
    <dbReference type="NCBI Taxonomy" id="106335"/>
    <lineage>
        <taxon>Eukaryota</taxon>
        <taxon>Viridiplantae</taxon>
        <taxon>Streptophyta</taxon>
        <taxon>Embryophyta</taxon>
        <taxon>Tracheophyta</taxon>
        <taxon>Spermatophyta</taxon>
        <taxon>Magnoliopsida</taxon>
        <taxon>eudicotyledons</taxon>
        <taxon>Gunneridae</taxon>
        <taxon>Pentapetalae</taxon>
        <taxon>rosids</taxon>
        <taxon>malvids</taxon>
        <taxon>Malvales</taxon>
        <taxon>Malvaceae</taxon>
        <taxon>Malvoideae</taxon>
        <taxon>Hibiscus</taxon>
    </lineage>
</organism>
<dbReference type="GO" id="GO:0005886">
    <property type="term" value="C:plasma membrane"/>
    <property type="evidence" value="ECO:0007669"/>
    <property type="project" value="UniProtKB-SubCell"/>
</dbReference>